<protein>
    <submittedName>
        <fullName evidence="1">Uncharacterized protein</fullName>
    </submittedName>
</protein>
<dbReference type="Proteomes" id="UP001596016">
    <property type="component" value="Unassembled WGS sequence"/>
</dbReference>
<reference evidence="2" key="1">
    <citation type="journal article" date="2019" name="Int. J. Syst. Evol. Microbiol.">
        <title>The Global Catalogue of Microorganisms (GCM) 10K type strain sequencing project: providing services to taxonomists for standard genome sequencing and annotation.</title>
        <authorList>
            <consortium name="The Broad Institute Genomics Platform"/>
            <consortium name="The Broad Institute Genome Sequencing Center for Infectious Disease"/>
            <person name="Wu L."/>
            <person name="Ma J."/>
        </authorList>
    </citation>
    <scope>NUCLEOTIDE SEQUENCE [LARGE SCALE GENOMIC DNA]</scope>
    <source>
        <strain evidence="2">CGMCC 4.1415</strain>
    </source>
</reference>
<proteinExistence type="predicted"/>
<accession>A0ABW0H0P1</accession>
<sequence length="72" mass="7850">MTAILPHPEREAMPVWAGQFTLIDPLYLAAVEAVEEAVVNAIVAGEDVVSVKLEGKICRTIDTKRLAEIFAE</sequence>
<dbReference type="InterPro" id="IPR016117">
    <property type="entry name" value="ArgJ-like_dom_sf"/>
</dbReference>
<gene>
    <name evidence="1" type="ORF">ACFPLB_09575</name>
</gene>
<dbReference type="SUPFAM" id="SSF56266">
    <property type="entry name" value="DmpA/ArgJ-like"/>
    <property type="match status" value="1"/>
</dbReference>
<dbReference type="Gene3D" id="3.60.70.12">
    <property type="entry name" value="L-amino peptidase D-ALA esterase/amidase"/>
    <property type="match status" value="1"/>
</dbReference>
<dbReference type="EMBL" id="JBHSLL010000025">
    <property type="protein sequence ID" value="MFC5386213.1"/>
    <property type="molecule type" value="Genomic_DNA"/>
</dbReference>
<name>A0ABW0H0P1_9HYPH</name>
<organism evidence="1 2">
    <name type="scientific">Aquamicrobium segne</name>
    <dbReference type="NCBI Taxonomy" id="469547"/>
    <lineage>
        <taxon>Bacteria</taxon>
        <taxon>Pseudomonadati</taxon>
        <taxon>Pseudomonadota</taxon>
        <taxon>Alphaproteobacteria</taxon>
        <taxon>Hyphomicrobiales</taxon>
        <taxon>Phyllobacteriaceae</taxon>
        <taxon>Aquamicrobium</taxon>
    </lineage>
</organism>
<evidence type="ECO:0000313" key="2">
    <source>
        <dbReference type="Proteomes" id="UP001596016"/>
    </source>
</evidence>
<comment type="caution">
    <text evidence="1">The sequence shown here is derived from an EMBL/GenBank/DDBJ whole genome shotgun (WGS) entry which is preliminary data.</text>
</comment>
<evidence type="ECO:0000313" key="1">
    <source>
        <dbReference type="EMBL" id="MFC5386213.1"/>
    </source>
</evidence>
<dbReference type="RefSeq" id="WP_378229120.1">
    <property type="nucleotide sequence ID" value="NZ_JBHSLL010000025.1"/>
</dbReference>
<keyword evidence="2" id="KW-1185">Reference proteome</keyword>